<dbReference type="Pfam" id="PF00497">
    <property type="entry name" value="SBP_bac_3"/>
    <property type="match status" value="1"/>
</dbReference>
<organism evidence="4 5">
    <name type="scientific">Lentzea alba</name>
    <dbReference type="NCBI Taxonomy" id="2714351"/>
    <lineage>
        <taxon>Bacteria</taxon>
        <taxon>Bacillati</taxon>
        <taxon>Actinomycetota</taxon>
        <taxon>Actinomycetes</taxon>
        <taxon>Pseudonocardiales</taxon>
        <taxon>Pseudonocardiaceae</taxon>
        <taxon>Lentzea</taxon>
    </lineage>
</organism>
<dbReference type="PROSITE" id="PS51257">
    <property type="entry name" value="PROKAR_LIPOPROTEIN"/>
    <property type="match status" value="1"/>
</dbReference>
<keyword evidence="5" id="KW-1185">Reference proteome</keyword>
<feature type="chain" id="PRO_5029001462" evidence="2">
    <location>
        <begin position="29"/>
        <end position="310"/>
    </location>
</feature>
<feature type="domain" description="Solute-binding protein family 3/N-terminal" evidence="3">
    <location>
        <begin position="68"/>
        <end position="297"/>
    </location>
</feature>
<dbReference type="AlphaFoldDB" id="A0A7C9RWE4"/>
<dbReference type="RefSeq" id="WP_166049749.1">
    <property type="nucleotide sequence ID" value="NZ_JAAMPJ010000007.1"/>
</dbReference>
<accession>A0A7C9RWE4</accession>
<evidence type="ECO:0000256" key="2">
    <source>
        <dbReference type="SAM" id="SignalP"/>
    </source>
</evidence>
<dbReference type="InterPro" id="IPR001638">
    <property type="entry name" value="Solute-binding_3/MltF_N"/>
</dbReference>
<dbReference type="CDD" id="cd01004">
    <property type="entry name" value="PBP2_MidA_like"/>
    <property type="match status" value="1"/>
</dbReference>
<dbReference type="PANTHER" id="PTHR35936:SF17">
    <property type="entry name" value="ARGININE-BINDING EXTRACELLULAR PROTEIN ARTP"/>
    <property type="match status" value="1"/>
</dbReference>
<dbReference type="Proteomes" id="UP000481360">
    <property type="component" value="Unassembled WGS sequence"/>
</dbReference>
<evidence type="ECO:0000256" key="1">
    <source>
        <dbReference type="ARBA" id="ARBA00022729"/>
    </source>
</evidence>
<dbReference type="PANTHER" id="PTHR35936">
    <property type="entry name" value="MEMBRANE-BOUND LYTIC MUREIN TRANSGLYCOSYLASE F"/>
    <property type="match status" value="1"/>
</dbReference>
<feature type="signal peptide" evidence="2">
    <location>
        <begin position="1"/>
        <end position="28"/>
    </location>
</feature>
<comment type="caution">
    <text evidence="4">The sequence shown here is derived from an EMBL/GenBank/DDBJ whole genome shotgun (WGS) entry which is preliminary data.</text>
</comment>
<reference evidence="4 5" key="1">
    <citation type="submission" date="2020-03" db="EMBL/GenBank/DDBJ databases">
        <title>Isolation and identification of active actinomycetes.</title>
        <authorList>
            <person name="Sun X."/>
        </authorList>
    </citation>
    <scope>NUCLEOTIDE SEQUENCE [LARGE SCALE GENOMIC DNA]</scope>
    <source>
        <strain evidence="4 5">NEAU-D13</strain>
    </source>
</reference>
<dbReference type="SUPFAM" id="SSF53850">
    <property type="entry name" value="Periplasmic binding protein-like II"/>
    <property type="match status" value="1"/>
</dbReference>
<evidence type="ECO:0000259" key="3">
    <source>
        <dbReference type="SMART" id="SM00062"/>
    </source>
</evidence>
<keyword evidence="1 2" id="KW-0732">Signal</keyword>
<proteinExistence type="predicted"/>
<gene>
    <name evidence="4" type="ORF">G7043_25905</name>
</gene>
<evidence type="ECO:0000313" key="4">
    <source>
        <dbReference type="EMBL" id="NGY62362.1"/>
    </source>
</evidence>
<sequence>MRVRKALCAVLGATSLTLALVACGSVDATQPATGSDQLVEHTDDISAGVQPDPAAVKLLPEAVKAKGRISVAMDLSSPPTTFMATDNKTPIGFNPDMARLIAAKLGVKLQIDNVKFDTIIPGLQGNRFDFTATTMGATAERLKVLDMVNYFQNGTGVAVPRGNPQKLAVHELCGRRVGVQSGTTAEIKWLPQLNEKDCTSQGKPAITGVTLPSVNDSLTQLASKRLDAVMYDFTSLSWTAKRQPTVLEVLPERVVTTKVNVALPKGSPLTPAIQAAIQSIIDSPKYAEALDRWGFQSLGIETAAMAVPLQ</sequence>
<dbReference type="SMART" id="SM00062">
    <property type="entry name" value="PBPb"/>
    <property type="match status" value="1"/>
</dbReference>
<evidence type="ECO:0000313" key="5">
    <source>
        <dbReference type="Proteomes" id="UP000481360"/>
    </source>
</evidence>
<protein>
    <submittedName>
        <fullName evidence="4">ABC transporter substrate-binding protein</fullName>
    </submittedName>
</protein>
<dbReference type="Gene3D" id="3.40.190.10">
    <property type="entry name" value="Periplasmic binding protein-like II"/>
    <property type="match status" value="2"/>
</dbReference>
<dbReference type="EMBL" id="JAAMPJ010000007">
    <property type="protein sequence ID" value="NGY62362.1"/>
    <property type="molecule type" value="Genomic_DNA"/>
</dbReference>
<name>A0A7C9RWE4_9PSEU</name>